<dbReference type="EMBL" id="JARLKY010000026">
    <property type="protein sequence ID" value="MEC0227911.1"/>
    <property type="molecule type" value="Genomic_DNA"/>
</dbReference>
<keyword evidence="2" id="KW-1185">Reference proteome</keyword>
<evidence type="ECO:0000313" key="1">
    <source>
        <dbReference type="EMBL" id="MEC0227911.1"/>
    </source>
</evidence>
<reference evidence="1 2" key="1">
    <citation type="submission" date="2023-03" db="EMBL/GenBank/DDBJ databases">
        <title>Bacillus Genome Sequencing.</title>
        <authorList>
            <person name="Dunlap C."/>
        </authorList>
    </citation>
    <scope>NUCLEOTIDE SEQUENCE [LARGE SCALE GENOMIC DNA]</scope>
    <source>
        <strain evidence="1 2">BD-533</strain>
    </source>
</reference>
<accession>A0ABU6G1R2</accession>
<evidence type="ECO:0000313" key="2">
    <source>
        <dbReference type="Proteomes" id="UP001338137"/>
    </source>
</evidence>
<dbReference type="Proteomes" id="UP001338137">
    <property type="component" value="Unassembled WGS sequence"/>
</dbReference>
<name>A0ABU6G1R2_9BACL</name>
<sequence>MNSIDHWVDGKYEIILQDLQNDVYDITLGEIGKPETVETIERFVHKETAIRVMNVFSRNFADAIQRGYELTLSSRNFLHSDGRKVHISNSLEIDFNQEQFIALLEEGEFVA</sequence>
<protein>
    <submittedName>
        <fullName evidence="1">Uncharacterized protein</fullName>
    </submittedName>
</protein>
<dbReference type="RefSeq" id="WP_326072202.1">
    <property type="nucleotide sequence ID" value="NZ_JARLKY010000026.1"/>
</dbReference>
<proteinExistence type="predicted"/>
<organism evidence="1 2">
    <name type="scientific">Paenibacillus alba</name>
    <dbReference type="NCBI Taxonomy" id="1197127"/>
    <lineage>
        <taxon>Bacteria</taxon>
        <taxon>Bacillati</taxon>
        <taxon>Bacillota</taxon>
        <taxon>Bacilli</taxon>
        <taxon>Bacillales</taxon>
        <taxon>Paenibacillaceae</taxon>
        <taxon>Paenibacillus</taxon>
    </lineage>
</organism>
<gene>
    <name evidence="1" type="ORF">P4I72_12315</name>
</gene>
<comment type="caution">
    <text evidence="1">The sequence shown here is derived from an EMBL/GenBank/DDBJ whole genome shotgun (WGS) entry which is preliminary data.</text>
</comment>